<dbReference type="Gene3D" id="2.60.40.10">
    <property type="entry name" value="Immunoglobulins"/>
    <property type="match status" value="2"/>
</dbReference>
<dbReference type="InterPro" id="IPR008979">
    <property type="entry name" value="Galactose-bd-like_sf"/>
</dbReference>
<keyword evidence="6 8" id="KW-0326">Glycosidase</keyword>
<dbReference type="InterPro" id="IPR011013">
    <property type="entry name" value="Gal_mutarotase_sf_dom"/>
</dbReference>
<dbReference type="InterPro" id="IPR032312">
    <property type="entry name" value="LacZ_4"/>
</dbReference>
<feature type="domain" description="Beta galactosidase small chain/" evidence="9">
    <location>
        <begin position="738"/>
        <end position="1018"/>
    </location>
</feature>
<dbReference type="Proteomes" id="UP000004778">
    <property type="component" value="Unassembled WGS sequence"/>
</dbReference>
<dbReference type="InterPro" id="IPR036156">
    <property type="entry name" value="Beta-gal/glucu_dom_sf"/>
</dbReference>
<reference evidence="10 11" key="1">
    <citation type="submission" date="2009-01" db="EMBL/GenBank/DDBJ databases">
        <authorList>
            <person name="Qin X."/>
            <person name="Bachman B."/>
            <person name="Battles P."/>
            <person name="Bell A."/>
            <person name="Bess C."/>
            <person name="Bickham C."/>
            <person name="Chaboub L."/>
            <person name="Chen D."/>
            <person name="Coyle M."/>
            <person name="Deiros D.R."/>
            <person name="Dinh H."/>
            <person name="Forbes L."/>
            <person name="Fowler G."/>
            <person name="Francisco L."/>
            <person name="Fu Q."/>
            <person name="Gubbala S."/>
            <person name="Hale W."/>
            <person name="Han Y."/>
            <person name="Hemphill L."/>
            <person name="Highlander S.K."/>
            <person name="Hirani K."/>
            <person name="Hogues M."/>
            <person name="Jackson L."/>
            <person name="Jakkamsetti A."/>
            <person name="Javaid M."/>
            <person name="Jiang H."/>
            <person name="Korchina V."/>
            <person name="Kovar C."/>
            <person name="Lara F."/>
            <person name="Lee S."/>
            <person name="Mata R."/>
            <person name="Mathew T."/>
            <person name="Moen C."/>
            <person name="Morales K."/>
            <person name="Munidasa M."/>
            <person name="Nazareth L."/>
            <person name="Ngo R."/>
            <person name="Nguyen L."/>
            <person name="Okwuonu G."/>
            <person name="Ongeri F."/>
            <person name="Patil S."/>
            <person name="Petrosino J."/>
            <person name="Pham C."/>
            <person name="Pham P."/>
            <person name="Pu L.-L."/>
            <person name="Puazo M."/>
            <person name="Raj R."/>
            <person name="Reid J."/>
            <person name="Rouhana J."/>
            <person name="Saada N."/>
            <person name="Shang Y."/>
            <person name="Simmons D."/>
            <person name="Thornton R."/>
            <person name="Warren J."/>
            <person name="Weissenberger G."/>
            <person name="Zhang J."/>
            <person name="Zhang L."/>
            <person name="Zhou C."/>
            <person name="Zhu D."/>
            <person name="Muzny D."/>
            <person name="Worley K."/>
            <person name="Gibbs R."/>
        </authorList>
    </citation>
    <scope>NUCLEOTIDE SEQUENCE [LARGE SCALE GENOMIC DNA]</scope>
    <source>
        <strain evidence="10 11">DSM 15434</strain>
    </source>
</reference>
<dbReference type="GO" id="GO:0005990">
    <property type="term" value="P:lactose catabolic process"/>
    <property type="evidence" value="ECO:0007669"/>
    <property type="project" value="TreeGrafter"/>
</dbReference>
<organism evidence="10 11">
    <name type="scientific">Actinomyces urogenitalis DSM 15434</name>
    <dbReference type="NCBI Taxonomy" id="525246"/>
    <lineage>
        <taxon>Bacteria</taxon>
        <taxon>Bacillati</taxon>
        <taxon>Actinomycetota</taxon>
        <taxon>Actinomycetes</taxon>
        <taxon>Actinomycetales</taxon>
        <taxon>Actinomycetaceae</taxon>
        <taxon>Actinomyces</taxon>
    </lineage>
</organism>
<dbReference type="Gene3D" id="2.70.98.10">
    <property type="match status" value="1"/>
</dbReference>
<dbReference type="OrthoDB" id="9762066at2"/>
<dbReference type="EC" id="3.2.1.23" evidence="3 8"/>
<evidence type="ECO:0000256" key="1">
    <source>
        <dbReference type="ARBA" id="ARBA00001412"/>
    </source>
</evidence>
<dbReference type="InterPro" id="IPR006102">
    <property type="entry name" value="Ig-like_GH2"/>
</dbReference>
<dbReference type="InterPro" id="IPR050347">
    <property type="entry name" value="Bact_Beta-galactosidase"/>
</dbReference>
<dbReference type="PROSITE" id="PS00719">
    <property type="entry name" value="GLYCOSYL_HYDROL_F2_1"/>
    <property type="match status" value="1"/>
</dbReference>
<dbReference type="InterPro" id="IPR023230">
    <property type="entry name" value="Glyco_hydro_2_CS"/>
</dbReference>
<dbReference type="Pfam" id="PF02836">
    <property type="entry name" value="Glyco_hydro_2_C"/>
    <property type="match status" value="1"/>
</dbReference>
<dbReference type="Pfam" id="PF02929">
    <property type="entry name" value="Bgal_small_N"/>
    <property type="match status" value="1"/>
</dbReference>
<evidence type="ECO:0000313" key="10">
    <source>
        <dbReference type="EMBL" id="EEH65782.1"/>
    </source>
</evidence>
<accession>C0W688</accession>
<dbReference type="HOGENOM" id="CLU_002346_0_2_11"/>
<dbReference type="SUPFAM" id="SSF49303">
    <property type="entry name" value="beta-Galactosidase/glucuronidase domain"/>
    <property type="match status" value="2"/>
</dbReference>
<evidence type="ECO:0000313" key="11">
    <source>
        <dbReference type="Proteomes" id="UP000004778"/>
    </source>
</evidence>
<dbReference type="STRING" id="103621.GCA_001067145_01457"/>
<proteinExistence type="inferred from homology"/>
<dbReference type="InterPro" id="IPR006101">
    <property type="entry name" value="Glyco_hydro_2"/>
</dbReference>
<dbReference type="SUPFAM" id="SSF74650">
    <property type="entry name" value="Galactose mutarotase-like"/>
    <property type="match status" value="1"/>
</dbReference>
<dbReference type="GO" id="GO:0030246">
    <property type="term" value="F:carbohydrate binding"/>
    <property type="evidence" value="ECO:0007669"/>
    <property type="project" value="InterPro"/>
</dbReference>
<dbReference type="InterPro" id="IPR006103">
    <property type="entry name" value="Glyco_hydro_2_cat"/>
</dbReference>
<dbReference type="Gene3D" id="2.60.120.260">
    <property type="entry name" value="Galactose-binding domain-like"/>
    <property type="match status" value="1"/>
</dbReference>
<dbReference type="Pfam" id="PF16353">
    <property type="entry name" value="LacZ_4"/>
    <property type="match status" value="1"/>
</dbReference>
<dbReference type="InterPro" id="IPR004199">
    <property type="entry name" value="B-gal_small/dom_5"/>
</dbReference>
<dbReference type="PANTHER" id="PTHR46323:SF2">
    <property type="entry name" value="BETA-GALACTOSIDASE"/>
    <property type="match status" value="1"/>
</dbReference>
<dbReference type="GO" id="GO:0004565">
    <property type="term" value="F:beta-galactosidase activity"/>
    <property type="evidence" value="ECO:0007669"/>
    <property type="project" value="UniProtKB-EC"/>
</dbReference>
<dbReference type="PRINTS" id="PR00132">
    <property type="entry name" value="GLHYDRLASE2"/>
</dbReference>
<evidence type="ECO:0000256" key="5">
    <source>
        <dbReference type="ARBA" id="ARBA00022801"/>
    </source>
</evidence>
<evidence type="ECO:0000256" key="7">
    <source>
        <dbReference type="ARBA" id="ARBA00032230"/>
    </source>
</evidence>
<evidence type="ECO:0000256" key="4">
    <source>
        <dbReference type="ARBA" id="ARBA00013303"/>
    </source>
</evidence>
<dbReference type="InterPro" id="IPR013783">
    <property type="entry name" value="Ig-like_fold"/>
</dbReference>
<dbReference type="PROSITE" id="PS00608">
    <property type="entry name" value="GLYCOSYL_HYDROL_F2_2"/>
    <property type="match status" value="1"/>
</dbReference>
<evidence type="ECO:0000256" key="8">
    <source>
        <dbReference type="RuleBase" id="RU361154"/>
    </source>
</evidence>
<evidence type="ECO:0000259" key="9">
    <source>
        <dbReference type="SMART" id="SM01038"/>
    </source>
</evidence>
<dbReference type="PANTHER" id="PTHR46323">
    <property type="entry name" value="BETA-GALACTOSIDASE"/>
    <property type="match status" value="1"/>
</dbReference>
<dbReference type="AlphaFoldDB" id="C0W688"/>
<evidence type="ECO:0000256" key="6">
    <source>
        <dbReference type="ARBA" id="ARBA00023295"/>
    </source>
</evidence>
<dbReference type="GO" id="GO:0009341">
    <property type="term" value="C:beta-galactosidase complex"/>
    <property type="evidence" value="ECO:0007669"/>
    <property type="project" value="InterPro"/>
</dbReference>
<protein>
    <recommendedName>
        <fullName evidence="4 8">Beta-galactosidase</fullName>
        <ecNumber evidence="3 8">3.2.1.23</ecNumber>
    </recommendedName>
    <alternativeName>
        <fullName evidence="7 8">Lactase</fullName>
    </alternativeName>
</protein>
<comment type="catalytic activity">
    <reaction evidence="1 8">
        <text>Hydrolysis of terminal non-reducing beta-D-galactose residues in beta-D-galactosides.</text>
        <dbReference type="EC" id="3.2.1.23"/>
    </reaction>
</comment>
<keyword evidence="11" id="KW-1185">Reference proteome</keyword>
<dbReference type="InterPro" id="IPR006104">
    <property type="entry name" value="Glyco_hydro_2_N"/>
</dbReference>
<dbReference type="InterPro" id="IPR017853">
    <property type="entry name" value="GH"/>
</dbReference>
<evidence type="ECO:0000256" key="3">
    <source>
        <dbReference type="ARBA" id="ARBA00012756"/>
    </source>
</evidence>
<keyword evidence="5 8" id="KW-0378">Hydrolase</keyword>
<dbReference type="Pfam" id="PF00703">
    <property type="entry name" value="Glyco_hydro_2"/>
    <property type="match status" value="1"/>
</dbReference>
<sequence length="1021" mass="113654">MNRVVGYEQLSDPTFFAERRLPAHSDHRWYASQAEVERGESSFETCLDGVWKLAYSANLATAPEGFERDDVDVTMWDDAPVPAHIQMLGYDRPQYANTQYPWDGHEALEPGAAPRDFNPVASYVRSFTLERGLEDGERLVLRLEGAESCVTVWLNGSYVGYSEDSFTPSEFDLTPYLRVGANRLALRVVKWCSGSWLEDQDFYRFSGLFRSVYLRRLPAAHLADLRTSVRVAPDLSTARVSVRTAVEGSARVTAHLEGVGELESDEEGTLSIEVDQPRLWSAEDPQLYDLTLRVWDAEGRLSEVVPQKVGLRRFVLENGVFTINGQRIVFRGVNRHEFGEQGRVMTRERTEADLIALKRANVNAIRTSHYPNNSFLYELCDRYGFYVIDETNLETHSMWDQILQGQLELADSIPGDQPQWLEAVLDRARSMYERDKNHPSILMWSCGNESYGGDGIAAMADLFRQLDSRPVHYEGVHWDPRRPETTDVVSQMYTPAATVEQFLATNRSKPMILCEYAHAMGNSFGAVDKYMDLAEREPLFQGAFIWDFADQAIRLTAPDGTAYWGYGGDCGEAPHDGDFCGNGIFYADHTPSPKIPEVAHVYQGLSAEIHGNLVTVTNRYLFTGSQAFECRVRLAREGRELAEAVLDTQVRAGHSATYELPLSVPEDAGEYTITVSFRLRQDTAWALAGHEVAWDQAVVEVAPGGSAGAVAERGRGPLVVDQPRSGALTLVEGGHNVGVHADGFDVLFSRITGALTSYRFGRSRDGGHELLNAPVTPCFWHAPTANERGYSGPFEEGAWLLASRFSRPVRQGVIPAVSRQDDAVEVTFVYELAGLAGSTCTMRYRVEADGTVGVTQVLDPVGEVPDLPEMSTLLQVPGTLSTLTWYGEGPDECYVDRRGGARLGVWTSEVSEQLPGYLTPQESGSHTGVRWARVTDERGRGLELRCDPGSPMELSALPWTPFEIDNARHPWELPTTGRTVLRPALMRRGVGGDDSWGSRTHPEYRLPSGPLEFRFTMRGVM</sequence>
<dbReference type="Gene3D" id="3.20.20.80">
    <property type="entry name" value="Glycosidases"/>
    <property type="match status" value="1"/>
</dbReference>
<comment type="caution">
    <text evidence="10">The sequence shown here is derived from an EMBL/GenBank/DDBJ whole genome shotgun (WGS) entry which is preliminary data.</text>
</comment>
<dbReference type="InterPro" id="IPR014718">
    <property type="entry name" value="GH-type_carb-bd"/>
</dbReference>
<dbReference type="SUPFAM" id="SSF51445">
    <property type="entry name" value="(Trans)glycosidases"/>
    <property type="match status" value="1"/>
</dbReference>
<evidence type="ECO:0000256" key="2">
    <source>
        <dbReference type="ARBA" id="ARBA00007401"/>
    </source>
</evidence>
<dbReference type="SUPFAM" id="SSF49785">
    <property type="entry name" value="Galactose-binding domain-like"/>
    <property type="match status" value="1"/>
</dbReference>
<dbReference type="EMBL" id="ACFH01000104">
    <property type="protein sequence ID" value="EEH65782.1"/>
    <property type="molecule type" value="Genomic_DNA"/>
</dbReference>
<dbReference type="Pfam" id="PF02837">
    <property type="entry name" value="Glyco_hydro_2_N"/>
    <property type="match status" value="1"/>
</dbReference>
<dbReference type="SMART" id="SM01038">
    <property type="entry name" value="Bgal_small_N"/>
    <property type="match status" value="1"/>
</dbReference>
<dbReference type="InterPro" id="IPR023232">
    <property type="entry name" value="Glyco_hydro_2_AS"/>
</dbReference>
<gene>
    <name evidence="10" type="ORF">HMPREF0058_1382</name>
</gene>
<name>C0W688_9ACTO</name>
<comment type="similarity">
    <text evidence="2 8">Belongs to the glycosyl hydrolase 2 family.</text>
</comment>
<dbReference type="RefSeq" id="WP_006548346.1">
    <property type="nucleotide sequence ID" value="NZ_DS999574.1"/>
</dbReference>
<dbReference type="eggNOG" id="COG3250">
    <property type="taxonomic scope" value="Bacteria"/>
</dbReference>